<evidence type="ECO:0000313" key="2">
    <source>
        <dbReference type="Proteomes" id="UP001162156"/>
    </source>
</evidence>
<sequence length="180" mass="21315">MAIRICCAYRTISTEGVMAGIPPIELLIQERREKYTGVDSATARTNLMARWQDKWSHGTYGRWTYRLIPNIQAWIDKPYGEVDYFLTQTLSGHGCFRKYLYDWRRAETDACRYCGAQDDAEHTLFVCSNWNEVQQIYTRETRRPFNAVNMTADLISMEENWRCAYRAVRKIIESKERDER</sequence>
<evidence type="ECO:0008006" key="3">
    <source>
        <dbReference type="Google" id="ProtNLM"/>
    </source>
</evidence>
<name>A0AAV8Z905_9CUCU</name>
<comment type="caution">
    <text evidence="1">The sequence shown here is derived from an EMBL/GenBank/DDBJ whole genome shotgun (WGS) entry which is preliminary data.</text>
</comment>
<evidence type="ECO:0000313" key="1">
    <source>
        <dbReference type="EMBL" id="KAJ8960096.1"/>
    </source>
</evidence>
<protein>
    <recommendedName>
        <fullName evidence="3">Reverse transcriptase zinc-binding domain-containing protein</fullName>
    </recommendedName>
</protein>
<keyword evidence="2" id="KW-1185">Reference proteome</keyword>
<organism evidence="1 2">
    <name type="scientific">Rhamnusium bicolor</name>
    <dbReference type="NCBI Taxonomy" id="1586634"/>
    <lineage>
        <taxon>Eukaryota</taxon>
        <taxon>Metazoa</taxon>
        <taxon>Ecdysozoa</taxon>
        <taxon>Arthropoda</taxon>
        <taxon>Hexapoda</taxon>
        <taxon>Insecta</taxon>
        <taxon>Pterygota</taxon>
        <taxon>Neoptera</taxon>
        <taxon>Endopterygota</taxon>
        <taxon>Coleoptera</taxon>
        <taxon>Polyphaga</taxon>
        <taxon>Cucujiformia</taxon>
        <taxon>Chrysomeloidea</taxon>
        <taxon>Cerambycidae</taxon>
        <taxon>Lepturinae</taxon>
        <taxon>Rhagiini</taxon>
        <taxon>Rhamnusium</taxon>
    </lineage>
</organism>
<reference evidence="1" key="1">
    <citation type="journal article" date="2023" name="Insect Mol. Biol.">
        <title>Genome sequencing provides insights into the evolution of gene families encoding plant cell wall-degrading enzymes in longhorned beetles.</title>
        <authorList>
            <person name="Shin N.R."/>
            <person name="Okamura Y."/>
            <person name="Kirsch R."/>
            <person name="Pauchet Y."/>
        </authorList>
    </citation>
    <scope>NUCLEOTIDE SEQUENCE</scope>
    <source>
        <strain evidence="1">RBIC_L_NR</strain>
    </source>
</reference>
<gene>
    <name evidence="1" type="ORF">NQ314_006111</name>
</gene>
<dbReference type="EMBL" id="JANEYF010001659">
    <property type="protein sequence ID" value="KAJ8960096.1"/>
    <property type="molecule type" value="Genomic_DNA"/>
</dbReference>
<dbReference type="AlphaFoldDB" id="A0AAV8Z905"/>
<dbReference type="Proteomes" id="UP001162156">
    <property type="component" value="Unassembled WGS sequence"/>
</dbReference>
<accession>A0AAV8Z905</accession>
<proteinExistence type="predicted"/>